<dbReference type="OrthoDB" id="6493944at2759"/>
<feature type="transmembrane region" description="Helical" evidence="7">
    <location>
        <begin position="253"/>
        <end position="275"/>
    </location>
</feature>
<name>A0A068WID7_ECHGR</name>
<feature type="transmembrane region" description="Helical" evidence="7">
    <location>
        <begin position="368"/>
        <end position="398"/>
    </location>
</feature>
<feature type="compositionally biased region" description="Polar residues" evidence="6">
    <location>
        <begin position="128"/>
        <end position="137"/>
    </location>
</feature>
<feature type="transmembrane region" description="Helical" evidence="7">
    <location>
        <begin position="204"/>
        <end position="224"/>
    </location>
</feature>
<evidence type="ECO:0000313" key="9">
    <source>
        <dbReference type="Proteomes" id="UP000492820"/>
    </source>
</evidence>
<dbReference type="Proteomes" id="UP000492820">
    <property type="component" value="Unassembled WGS sequence"/>
</dbReference>
<reference evidence="10" key="3">
    <citation type="submission" date="2020-10" db="UniProtKB">
        <authorList>
            <consortium name="WormBaseParasite"/>
        </authorList>
    </citation>
    <scope>IDENTIFICATION</scope>
</reference>
<dbReference type="InterPro" id="IPR001898">
    <property type="entry name" value="SLC13A/DASS"/>
</dbReference>
<evidence type="ECO:0000256" key="1">
    <source>
        <dbReference type="ARBA" id="ARBA00004141"/>
    </source>
</evidence>
<evidence type="ECO:0000256" key="5">
    <source>
        <dbReference type="ARBA" id="ARBA00023136"/>
    </source>
</evidence>
<comment type="subcellular location">
    <subcellularLocation>
        <location evidence="1">Membrane</location>
        <topology evidence="1">Multi-pass membrane protein</topology>
    </subcellularLocation>
</comment>
<dbReference type="AlphaFoldDB" id="A0A068WID7"/>
<dbReference type="GO" id="GO:0005310">
    <property type="term" value="F:dicarboxylic acid transmembrane transporter activity"/>
    <property type="evidence" value="ECO:0007669"/>
    <property type="project" value="UniProtKB-ARBA"/>
</dbReference>
<feature type="region of interest" description="Disordered" evidence="6">
    <location>
        <begin position="118"/>
        <end position="141"/>
    </location>
</feature>
<feature type="transmembrane region" description="Helical" evidence="7">
    <location>
        <begin position="305"/>
        <end position="321"/>
    </location>
</feature>
<dbReference type="WBParaSite" id="EgrG_000597400">
    <property type="protein sequence ID" value="EgrG_000597400"/>
    <property type="gene ID" value="EgrG_000597400"/>
</dbReference>
<evidence type="ECO:0000256" key="6">
    <source>
        <dbReference type="SAM" id="MobiDB-lite"/>
    </source>
</evidence>
<comment type="similarity">
    <text evidence="2">Belongs to the SLC13A/DASS transporter (TC 2.A.47) family. NADC subfamily.</text>
</comment>
<dbReference type="EMBL" id="LK028578">
    <property type="protein sequence ID" value="CDS18217.1"/>
    <property type="molecule type" value="Genomic_DNA"/>
</dbReference>
<keyword evidence="4 7" id="KW-1133">Transmembrane helix</keyword>
<evidence type="ECO:0000256" key="4">
    <source>
        <dbReference type="ARBA" id="ARBA00022989"/>
    </source>
</evidence>
<dbReference type="PANTHER" id="PTHR10283:SF82">
    <property type="entry name" value="SOLUTE CARRIER FAMILY 13 MEMBER 2"/>
    <property type="match status" value="1"/>
</dbReference>
<dbReference type="GO" id="GO:0005886">
    <property type="term" value="C:plasma membrane"/>
    <property type="evidence" value="ECO:0007669"/>
    <property type="project" value="TreeGrafter"/>
</dbReference>
<evidence type="ECO:0000256" key="7">
    <source>
        <dbReference type="SAM" id="Phobius"/>
    </source>
</evidence>
<evidence type="ECO:0000256" key="3">
    <source>
        <dbReference type="ARBA" id="ARBA00022692"/>
    </source>
</evidence>
<protein>
    <submittedName>
        <fullName evidence="8 10">Solute carrier family 13</fullName>
    </submittedName>
</protein>
<keyword evidence="3 7" id="KW-0812">Transmembrane</keyword>
<accession>A0A068WID7</accession>
<dbReference type="PANTHER" id="PTHR10283">
    <property type="entry name" value="SOLUTE CARRIER FAMILY 13 MEMBER"/>
    <property type="match status" value="1"/>
</dbReference>
<evidence type="ECO:0000313" key="10">
    <source>
        <dbReference type="WBParaSite" id="EgrG_000597400"/>
    </source>
</evidence>
<reference evidence="8 9" key="1">
    <citation type="journal article" date="2013" name="Nature">
        <title>The genomes of four tapeworm species reveal adaptations to parasitism.</title>
        <authorList>
            <person name="Tsai I.J."/>
            <person name="Zarowiecki M."/>
            <person name="Holroyd N."/>
            <person name="Garciarrubio A."/>
            <person name="Sanchez-Flores A."/>
            <person name="Brooks K.L."/>
            <person name="Tracey A."/>
            <person name="Bobes R.J."/>
            <person name="Fragoso G."/>
            <person name="Sciutto E."/>
            <person name="Aslett M."/>
            <person name="Beasley H."/>
            <person name="Bennett H.M."/>
            <person name="Cai J."/>
            <person name="Camicia F."/>
            <person name="Clark R."/>
            <person name="Cucher M."/>
            <person name="De Silva N."/>
            <person name="Day T.A."/>
            <person name="Deplazes P."/>
            <person name="Estrada K."/>
            <person name="Fernandez C."/>
            <person name="Holland P.W."/>
            <person name="Hou J."/>
            <person name="Hu S."/>
            <person name="Huckvale T."/>
            <person name="Hung S.S."/>
            <person name="Kamenetzky L."/>
            <person name="Keane J.A."/>
            <person name="Kiss F."/>
            <person name="Koziol U."/>
            <person name="Lambert O."/>
            <person name="Liu K."/>
            <person name="Luo X."/>
            <person name="Luo Y."/>
            <person name="Macchiaroli N."/>
            <person name="Nichol S."/>
            <person name="Paps J."/>
            <person name="Parkinson J."/>
            <person name="Pouchkina-Stantcheva N."/>
            <person name="Riddiford N."/>
            <person name="Rosenzvit M."/>
            <person name="Salinas G."/>
            <person name="Wasmuth J.D."/>
            <person name="Zamanian M."/>
            <person name="Zheng Y."/>
            <person name="Cai X."/>
            <person name="Soberon X."/>
            <person name="Olson P.D."/>
            <person name="Laclette J.P."/>
            <person name="Brehm K."/>
            <person name="Berriman M."/>
            <person name="Garciarrubio A."/>
            <person name="Bobes R.J."/>
            <person name="Fragoso G."/>
            <person name="Sanchez-Flores A."/>
            <person name="Estrada K."/>
            <person name="Cevallos M.A."/>
            <person name="Morett E."/>
            <person name="Gonzalez V."/>
            <person name="Portillo T."/>
            <person name="Ochoa-Leyva A."/>
            <person name="Jose M.V."/>
            <person name="Sciutto E."/>
            <person name="Landa A."/>
            <person name="Jimenez L."/>
            <person name="Valdes V."/>
            <person name="Carrero J.C."/>
            <person name="Larralde C."/>
            <person name="Morales-Montor J."/>
            <person name="Limon-Lason J."/>
            <person name="Soberon X."/>
            <person name="Laclette J.P."/>
        </authorList>
    </citation>
    <scope>NUCLEOTIDE SEQUENCE [LARGE SCALE GENOMIC DNA]</scope>
</reference>
<gene>
    <name evidence="8" type="ORF">EgrG_000597400</name>
</gene>
<reference evidence="8" key="2">
    <citation type="submission" date="2014-06" db="EMBL/GenBank/DDBJ databases">
        <authorList>
            <person name="Aslett M."/>
        </authorList>
    </citation>
    <scope>NUCLEOTIDE SEQUENCE</scope>
</reference>
<sequence>MHTHTHTHTHTHECTCGHTTNVEAASAAYMRVSASFSENTTPCELYWICSVVAILGRDYALPPRLLLGLMLPTWFLSMWMSNAAATIMMLTIVEALMSRLESLKPNVEEGIALRNNEENEADGEAWNTGDSNESVTVKSGGGSDGDDLQKLGCCFSLGIAFASSCGGMGTVIGTPTNVVLFGLVSDRYGFDTGLTFGSWAAYGMPLSLILLICVWVILGVIFIGPKKFFRCRGRDESREAAIRQILEEEKRSLGPVGWADGSAMAILALVILLWISRKPGVDGWSAIVPFKTSPTGKRIELTTDTQPAVLGSILICIWPAYNPFRRRRPDQPPVDALETVLPWKVAQVSGLSTLVGQYMLGLKSLPPVVLILVFSLLSTVMTTFVANAATATVLLPIMFELCENLKIHPYYLGLPVTISASMAFILPAGTPANAIVYSKGRININQMMLAGSFVAIIGVLVVTCSTVTYGVPIFQLNVFPDWAVHNVVNATTALVNTTTPHP</sequence>
<proteinExistence type="inferred from homology"/>
<feature type="transmembrane region" description="Helical" evidence="7">
    <location>
        <begin position="159"/>
        <end position="184"/>
    </location>
</feature>
<feature type="transmembrane region" description="Helical" evidence="7">
    <location>
        <begin position="448"/>
        <end position="471"/>
    </location>
</feature>
<dbReference type="GO" id="GO:0015556">
    <property type="term" value="F:C4-dicarboxylate transmembrane transporter activity"/>
    <property type="evidence" value="ECO:0007669"/>
    <property type="project" value="UniProtKB-ARBA"/>
</dbReference>
<dbReference type="Pfam" id="PF00939">
    <property type="entry name" value="Na_sulph_symp"/>
    <property type="match status" value="1"/>
</dbReference>
<organism evidence="8">
    <name type="scientific">Echinococcus granulosus</name>
    <name type="common">Hydatid tapeworm</name>
    <dbReference type="NCBI Taxonomy" id="6210"/>
    <lineage>
        <taxon>Eukaryota</taxon>
        <taxon>Metazoa</taxon>
        <taxon>Spiralia</taxon>
        <taxon>Lophotrochozoa</taxon>
        <taxon>Platyhelminthes</taxon>
        <taxon>Cestoda</taxon>
        <taxon>Eucestoda</taxon>
        <taxon>Cyclophyllidea</taxon>
        <taxon>Taeniidae</taxon>
        <taxon>Echinococcus</taxon>
        <taxon>Echinococcus granulosus group</taxon>
    </lineage>
</organism>
<feature type="transmembrane region" description="Helical" evidence="7">
    <location>
        <begin position="410"/>
        <end position="436"/>
    </location>
</feature>
<feature type="transmembrane region" description="Helical" evidence="7">
    <location>
        <begin position="74"/>
        <end position="96"/>
    </location>
</feature>
<evidence type="ECO:0000313" key="8">
    <source>
        <dbReference type="EMBL" id="CDS18217.1"/>
    </source>
</evidence>
<keyword evidence="5 7" id="KW-0472">Membrane</keyword>
<evidence type="ECO:0000256" key="2">
    <source>
        <dbReference type="ARBA" id="ARBA00006772"/>
    </source>
</evidence>